<dbReference type="Proteomes" id="UP000033187">
    <property type="component" value="Chromosome 1"/>
</dbReference>
<accession>A0A0D6JGU1</accession>
<proteinExistence type="predicted"/>
<evidence type="ECO:0000313" key="2">
    <source>
        <dbReference type="Proteomes" id="UP000033187"/>
    </source>
</evidence>
<dbReference type="KEGG" id="fiy:BN1229_v1_2303"/>
<name>A0A0D6JGU1_9HYPH</name>
<dbReference type="AlphaFoldDB" id="A0A0D6JGU1"/>
<sequence length="119" mass="13203">MKRLLMLDIRISRKARHSFAHNLPIARSRQHAADIAEAGVFPTISLVAQRRAHKPKKGSHAFQAFARLMDGNAVILTFSEFSTGAANLAYGETPETCRGAFFRPEAKCHFCSKSTFAKL</sequence>
<evidence type="ECO:0000313" key="1">
    <source>
        <dbReference type="EMBL" id="CPR19748.1"/>
    </source>
</evidence>
<organism evidence="1 2">
    <name type="scientific">Candidatus Filomicrobium marinum</name>
    <dbReference type="NCBI Taxonomy" id="1608628"/>
    <lineage>
        <taxon>Bacteria</taxon>
        <taxon>Pseudomonadati</taxon>
        <taxon>Pseudomonadota</taxon>
        <taxon>Alphaproteobacteria</taxon>
        <taxon>Hyphomicrobiales</taxon>
        <taxon>Hyphomicrobiaceae</taxon>
        <taxon>Filomicrobium</taxon>
    </lineage>
</organism>
<dbReference type="EMBL" id="LN829119">
    <property type="protein sequence ID" value="CPR19748.1"/>
    <property type="molecule type" value="Genomic_DNA"/>
</dbReference>
<keyword evidence="2" id="KW-1185">Reference proteome</keyword>
<reference evidence="2" key="1">
    <citation type="submission" date="2015-02" db="EMBL/GenBank/DDBJ databases">
        <authorList>
            <person name="Chooi Y.-H."/>
        </authorList>
    </citation>
    <scope>NUCLEOTIDE SEQUENCE [LARGE SCALE GENOMIC DNA]</scope>
    <source>
        <strain evidence="2">strain Y</strain>
    </source>
</reference>
<gene>
    <name evidence="1" type="ORF">YBN1229_v1_2303</name>
</gene>
<protein>
    <submittedName>
        <fullName evidence="1">Uncharacterized protein</fullName>
    </submittedName>
</protein>
<dbReference type="KEGG" id="fil:BN1229_v1_2304"/>